<evidence type="ECO:0000256" key="1">
    <source>
        <dbReference type="ARBA" id="ARBA00004496"/>
    </source>
</evidence>
<sequence>MYKLKPVFRVPLVIENTCRMYKLKDLQQMSFAEVPKNDKSDKLLDDLDEIQLSDQEIQVLLEKQNEILKTLEQLELRLNKLDVKFPDIKGSVPVTENQESTQCNVHKKHESSSKSVINNDIENLIKNDTVVFADPEDPPYSLLALPILWPKIAWDISYHVHSSISKDLKTLETIKAFKNVTYKNSKSIVKVFVIWKHVKPSPKVVRSPTDSSIGEVSLIQSFNQYLLLTAADQIKSNKTLDLINEIGYSTNDRTTELYHLITDSNTKLDITNIAIWSLLYKKSGHPPKIEKWLSHFTKIIIV</sequence>
<keyword evidence="2" id="KW-0963">Cytoplasm</keyword>
<dbReference type="InterPro" id="IPR042360">
    <property type="entry name" value="AIMP2"/>
</dbReference>
<evidence type="ECO:0000313" key="7">
    <source>
        <dbReference type="Proteomes" id="UP000475862"/>
    </source>
</evidence>
<evidence type="ECO:0000259" key="5">
    <source>
        <dbReference type="Pfam" id="PF18569"/>
    </source>
</evidence>
<evidence type="ECO:0000256" key="4">
    <source>
        <dbReference type="SAM" id="Coils"/>
    </source>
</evidence>
<dbReference type="EMBL" id="VYZN01000029">
    <property type="protein sequence ID" value="KAE9534190.1"/>
    <property type="molecule type" value="Genomic_DNA"/>
</dbReference>
<dbReference type="Proteomes" id="UP000475862">
    <property type="component" value="Unassembled WGS sequence"/>
</dbReference>
<gene>
    <name evidence="6" type="ORF">AGLY_008697</name>
</gene>
<dbReference type="Gene3D" id="1.20.1050.130">
    <property type="match status" value="1"/>
</dbReference>
<proteinExistence type="predicted"/>
<dbReference type="GO" id="GO:0017101">
    <property type="term" value="C:aminoacyl-tRNA synthetase multienzyme complex"/>
    <property type="evidence" value="ECO:0007669"/>
    <property type="project" value="InterPro"/>
</dbReference>
<reference evidence="6 7" key="1">
    <citation type="submission" date="2019-08" db="EMBL/GenBank/DDBJ databases">
        <title>The genome of the soybean aphid Biotype 1, its phylome, world population structure and adaptation to the North American continent.</title>
        <authorList>
            <person name="Giordano R."/>
            <person name="Donthu R.K."/>
            <person name="Hernandez A.G."/>
            <person name="Wright C.L."/>
            <person name="Zimin A.V."/>
        </authorList>
    </citation>
    <scope>NUCLEOTIDE SEQUENCE [LARGE SCALE GENOMIC DNA]</scope>
    <source>
        <tissue evidence="6">Whole aphids</tissue>
    </source>
</reference>
<feature type="coiled-coil region" evidence="4">
    <location>
        <begin position="57"/>
        <end position="84"/>
    </location>
</feature>
<keyword evidence="7" id="KW-1185">Reference proteome</keyword>
<dbReference type="Pfam" id="PF18569">
    <property type="entry name" value="Thioredoxin_16"/>
    <property type="match status" value="1"/>
</dbReference>
<keyword evidence="3" id="KW-0648">Protein biosynthesis</keyword>
<evidence type="ECO:0000313" key="6">
    <source>
        <dbReference type="EMBL" id="KAE9534190.1"/>
    </source>
</evidence>
<keyword evidence="4" id="KW-0175">Coiled coil</keyword>
<comment type="subcellular location">
    <subcellularLocation>
        <location evidence="1">Cytoplasm</location>
    </subcellularLocation>
</comment>
<feature type="domain" description="AIMP2 thioredoxin-like" evidence="5">
    <location>
        <begin position="127"/>
        <end position="211"/>
    </location>
</feature>
<protein>
    <recommendedName>
        <fullName evidence="5">AIMP2 thioredoxin-like domain-containing protein</fullName>
    </recommendedName>
</protein>
<name>A0A6G0TK08_APHGL</name>
<dbReference type="PANTHER" id="PTHR13438">
    <property type="entry name" value="AMINOACYL TRNA SYNTHASE COMPLEX-INTERACTING MULTIFUNCTIONAL PROTEIN"/>
    <property type="match status" value="1"/>
</dbReference>
<dbReference type="PANTHER" id="PTHR13438:SF2">
    <property type="entry name" value="AMINOACYL TRNA SYNTHASE COMPLEX-INTERACTING MULTIFUNCTIONAL PROTEIN 2"/>
    <property type="match status" value="1"/>
</dbReference>
<accession>A0A6G0TK08</accession>
<organism evidence="6 7">
    <name type="scientific">Aphis glycines</name>
    <name type="common">Soybean aphid</name>
    <dbReference type="NCBI Taxonomy" id="307491"/>
    <lineage>
        <taxon>Eukaryota</taxon>
        <taxon>Metazoa</taxon>
        <taxon>Ecdysozoa</taxon>
        <taxon>Arthropoda</taxon>
        <taxon>Hexapoda</taxon>
        <taxon>Insecta</taxon>
        <taxon>Pterygota</taxon>
        <taxon>Neoptera</taxon>
        <taxon>Paraneoptera</taxon>
        <taxon>Hemiptera</taxon>
        <taxon>Sternorrhyncha</taxon>
        <taxon>Aphidomorpha</taxon>
        <taxon>Aphidoidea</taxon>
        <taxon>Aphididae</taxon>
        <taxon>Aphidini</taxon>
        <taxon>Aphis</taxon>
        <taxon>Aphis</taxon>
    </lineage>
</organism>
<evidence type="ECO:0000256" key="2">
    <source>
        <dbReference type="ARBA" id="ARBA00022490"/>
    </source>
</evidence>
<dbReference type="GO" id="GO:0006412">
    <property type="term" value="P:translation"/>
    <property type="evidence" value="ECO:0007669"/>
    <property type="project" value="UniProtKB-KW"/>
</dbReference>
<dbReference type="InterPro" id="IPR041503">
    <property type="entry name" value="AIMP2_thioredoxin"/>
</dbReference>
<dbReference type="GO" id="GO:0005737">
    <property type="term" value="C:cytoplasm"/>
    <property type="evidence" value="ECO:0007669"/>
    <property type="project" value="UniProtKB-SubCell"/>
</dbReference>
<evidence type="ECO:0000256" key="3">
    <source>
        <dbReference type="ARBA" id="ARBA00022917"/>
    </source>
</evidence>
<dbReference type="AlphaFoldDB" id="A0A6G0TK08"/>
<comment type="caution">
    <text evidence="6">The sequence shown here is derived from an EMBL/GenBank/DDBJ whole genome shotgun (WGS) entry which is preliminary data.</text>
</comment>
<dbReference type="OrthoDB" id="424586at2759"/>